<organism evidence="4">
    <name type="scientific">Onchocerca flexuosa</name>
    <dbReference type="NCBI Taxonomy" id="387005"/>
    <lineage>
        <taxon>Eukaryota</taxon>
        <taxon>Metazoa</taxon>
        <taxon>Ecdysozoa</taxon>
        <taxon>Nematoda</taxon>
        <taxon>Chromadorea</taxon>
        <taxon>Rhabditida</taxon>
        <taxon>Spirurina</taxon>
        <taxon>Spiruromorpha</taxon>
        <taxon>Filarioidea</taxon>
        <taxon>Onchocercidae</taxon>
        <taxon>Onchocerca</taxon>
    </lineage>
</organism>
<evidence type="ECO:0000313" key="2">
    <source>
        <dbReference type="EMBL" id="VDO45650.1"/>
    </source>
</evidence>
<reference evidence="2 3" key="2">
    <citation type="submission" date="2018-11" db="EMBL/GenBank/DDBJ databases">
        <authorList>
            <consortium name="Pathogen Informatics"/>
        </authorList>
    </citation>
    <scope>NUCLEOTIDE SEQUENCE [LARGE SCALE GENOMIC DNA]</scope>
</reference>
<feature type="region of interest" description="Disordered" evidence="1">
    <location>
        <begin position="45"/>
        <end position="69"/>
    </location>
</feature>
<dbReference type="EMBL" id="UZAJ01005720">
    <property type="protein sequence ID" value="VDO45650.1"/>
    <property type="molecule type" value="Genomic_DNA"/>
</dbReference>
<dbReference type="AlphaFoldDB" id="A0A183HFA8"/>
<feature type="compositionally biased region" description="Acidic residues" evidence="1">
    <location>
        <begin position="56"/>
        <end position="67"/>
    </location>
</feature>
<proteinExistence type="predicted"/>
<evidence type="ECO:0000313" key="3">
    <source>
        <dbReference type="Proteomes" id="UP000267606"/>
    </source>
</evidence>
<dbReference type="Proteomes" id="UP000267606">
    <property type="component" value="Unassembled WGS sequence"/>
</dbReference>
<name>A0A183HFA8_9BILA</name>
<protein>
    <submittedName>
        <fullName evidence="4">Ovule protein</fullName>
    </submittedName>
</protein>
<evidence type="ECO:0000256" key="1">
    <source>
        <dbReference type="SAM" id="MobiDB-lite"/>
    </source>
</evidence>
<sequence>MAMRLKKSESCDDFGNNGVLHPQIFRNNNNSKLIKFGEVMKTNAECHSTHTQPVDDITDNDADDDNDSGVHRGGKFQSFSLFVNAISKISVCLFYRVNNHQ</sequence>
<reference evidence="4" key="1">
    <citation type="submission" date="2016-06" db="UniProtKB">
        <authorList>
            <consortium name="WormBaseParasite"/>
        </authorList>
    </citation>
    <scope>IDENTIFICATION</scope>
</reference>
<evidence type="ECO:0000313" key="4">
    <source>
        <dbReference type="WBParaSite" id="OFLC_0000616901-mRNA-1"/>
    </source>
</evidence>
<dbReference type="WBParaSite" id="OFLC_0000616901-mRNA-1">
    <property type="protein sequence ID" value="OFLC_0000616901-mRNA-1"/>
    <property type="gene ID" value="OFLC_0000616901"/>
</dbReference>
<gene>
    <name evidence="2" type="ORF">OFLC_LOCUS6169</name>
</gene>
<accession>A0A183HFA8</accession>
<keyword evidence="3" id="KW-1185">Reference proteome</keyword>